<comment type="pathway">
    <text evidence="4">Lipid metabolism.</text>
</comment>
<evidence type="ECO:0000256" key="7">
    <source>
        <dbReference type="ARBA" id="ARBA00023315"/>
    </source>
</evidence>
<dbReference type="InterPro" id="IPR004255">
    <property type="entry name" value="O-acyltransferase_WSD1_N"/>
</dbReference>
<gene>
    <name evidence="14" type="ORF">C5167_035282</name>
</gene>
<dbReference type="EMBL" id="CM010721">
    <property type="protein sequence ID" value="RZC72108.1"/>
    <property type="molecule type" value="Genomic_DNA"/>
</dbReference>
<dbReference type="STRING" id="3469.A0A4Y7KJ64"/>
<dbReference type="GO" id="GO:0005789">
    <property type="term" value="C:endoplasmic reticulum membrane"/>
    <property type="evidence" value="ECO:0007669"/>
    <property type="project" value="UniProtKB-SubCell"/>
</dbReference>
<dbReference type="GO" id="GO:0005886">
    <property type="term" value="C:plasma membrane"/>
    <property type="evidence" value="ECO:0007669"/>
    <property type="project" value="UniProtKB-SubCell"/>
</dbReference>
<proteinExistence type="inferred from homology"/>
<feature type="region of interest" description="Disordered" evidence="11">
    <location>
        <begin position="1"/>
        <end position="24"/>
    </location>
</feature>
<dbReference type="UniPathway" id="UPA00282"/>
<evidence type="ECO:0000256" key="8">
    <source>
        <dbReference type="ARBA" id="ARBA00024360"/>
    </source>
</evidence>
<keyword evidence="15" id="KW-1185">Reference proteome</keyword>
<evidence type="ECO:0000313" key="14">
    <source>
        <dbReference type="EMBL" id="RZC72108.1"/>
    </source>
</evidence>
<evidence type="ECO:0000256" key="2">
    <source>
        <dbReference type="ARBA" id="ARBA00004586"/>
    </source>
</evidence>
<evidence type="ECO:0000259" key="12">
    <source>
        <dbReference type="Pfam" id="PF03007"/>
    </source>
</evidence>
<dbReference type="Pfam" id="PF03007">
    <property type="entry name" value="WS_DGAT_cat"/>
    <property type="match status" value="1"/>
</dbReference>
<sequence length="476" mass="54590">MENHYNNETNRDEETSPPVSPLSQSFNSTTISLNIFAIFELETPITEFEVLKFLLNHFLPSSIRFSSIMEKNWKGIVRWRKVDVQVEDHLIVPTFPLGLTSERYDNYLREYLSKICCENFSDDKPLWEVHLVKYPSLSGACTMIFKLSHAIGDGYSFIRVFFMSFGRADKSSTPLTFPRVTLIKSQQRDDGNRVIGLGKKLFELMQKCMNTSFDVMETLLRTTYYEDRPSAIRSETSAKGKMELFRPLNIHSLTLSLERVKKVKTKLGATMNDVIIGLLSYIIHLYAVRKNKNMDQYGEDGLKKDSINGGTNTSMTICVTLNMRIFKGFTNIEDMIRADAWGNHTRLLFTPLPTSRNLEEVNPLDFIFKAKDIMDRKKKSMIFYLIDSLFLKAAMWAKGQKGLDGLLYSSFKNTSTFISSVIGPKEQMAIMNHPVSSFYYFMSGIPQSITFTSVSCMEQLKLAERTTMKSRKNTAK</sequence>
<comment type="subcellular location">
    <subcellularLocation>
        <location evidence="1">Cell membrane</location>
        <topology evidence="1">Single-pass membrane protein</topology>
    </subcellularLocation>
    <subcellularLocation>
        <location evidence="2">Endoplasmic reticulum membrane</location>
    </subcellularLocation>
</comment>
<dbReference type="GO" id="GO:0019432">
    <property type="term" value="P:triglyceride biosynthetic process"/>
    <property type="evidence" value="ECO:0007669"/>
    <property type="project" value="UniProtKB-UniPathway"/>
</dbReference>
<keyword evidence="7" id="KW-0012">Acyltransferase</keyword>
<dbReference type="InterPro" id="IPR045034">
    <property type="entry name" value="O-acyltransferase_WSD1-like"/>
</dbReference>
<dbReference type="GO" id="GO:0004144">
    <property type="term" value="F:diacylglycerol O-acyltransferase activity"/>
    <property type="evidence" value="ECO:0007669"/>
    <property type="project" value="UniProtKB-EC"/>
</dbReference>
<name>A0A4Y7KJ64_PAPSO</name>
<evidence type="ECO:0000256" key="10">
    <source>
        <dbReference type="ARBA" id="ARBA00048109"/>
    </source>
</evidence>
<dbReference type="Proteomes" id="UP000316621">
    <property type="component" value="Chromosome 7"/>
</dbReference>
<evidence type="ECO:0000313" key="15">
    <source>
        <dbReference type="Proteomes" id="UP000316621"/>
    </source>
</evidence>
<evidence type="ECO:0000256" key="9">
    <source>
        <dbReference type="ARBA" id="ARBA00047604"/>
    </source>
</evidence>
<feature type="domain" description="O-acyltransferase WSD1 C-terminal" evidence="13">
    <location>
        <begin position="341"/>
        <end position="462"/>
    </location>
</feature>
<evidence type="ECO:0000259" key="13">
    <source>
        <dbReference type="Pfam" id="PF06974"/>
    </source>
</evidence>
<dbReference type="PANTHER" id="PTHR31650:SF34">
    <property type="entry name" value="O-ACYLTRANSFERASE WSD1-LIKE ISOFORM X1"/>
    <property type="match status" value="1"/>
</dbReference>
<evidence type="ECO:0000256" key="11">
    <source>
        <dbReference type="SAM" id="MobiDB-lite"/>
    </source>
</evidence>
<comment type="similarity">
    <text evidence="8">In the N-terminal section; belongs to the long-chain O-acyltransferase family.</text>
</comment>
<dbReference type="AlphaFoldDB" id="A0A4Y7KJ64"/>
<dbReference type="GO" id="GO:0047196">
    <property type="term" value="F:long-chain-alcohol O-fatty-acyltransferase activity"/>
    <property type="evidence" value="ECO:0007669"/>
    <property type="project" value="UniProtKB-EC"/>
</dbReference>
<organism evidence="14 15">
    <name type="scientific">Papaver somniferum</name>
    <name type="common">Opium poppy</name>
    <dbReference type="NCBI Taxonomy" id="3469"/>
    <lineage>
        <taxon>Eukaryota</taxon>
        <taxon>Viridiplantae</taxon>
        <taxon>Streptophyta</taxon>
        <taxon>Embryophyta</taxon>
        <taxon>Tracheophyta</taxon>
        <taxon>Spermatophyta</taxon>
        <taxon>Magnoliopsida</taxon>
        <taxon>Ranunculales</taxon>
        <taxon>Papaveraceae</taxon>
        <taxon>Papaveroideae</taxon>
        <taxon>Papaver</taxon>
    </lineage>
</organism>
<dbReference type="OMA" id="KICCENF"/>
<protein>
    <submittedName>
        <fullName evidence="14">Uncharacterized protein</fullName>
    </submittedName>
</protein>
<dbReference type="InterPro" id="IPR009721">
    <property type="entry name" value="O-acyltransferase_WSD1_C"/>
</dbReference>
<accession>A0A4Y7KJ64</accession>
<evidence type="ECO:0000256" key="6">
    <source>
        <dbReference type="ARBA" id="ARBA00022824"/>
    </source>
</evidence>
<evidence type="ECO:0000256" key="1">
    <source>
        <dbReference type="ARBA" id="ARBA00004162"/>
    </source>
</evidence>
<dbReference type="Pfam" id="PF06974">
    <property type="entry name" value="WS_DGAT_C"/>
    <property type="match status" value="1"/>
</dbReference>
<keyword evidence="6" id="KW-0256">Endoplasmic reticulum</keyword>
<evidence type="ECO:0000256" key="4">
    <source>
        <dbReference type="ARBA" id="ARBA00005189"/>
    </source>
</evidence>
<dbReference type="PANTHER" id="PTHR31650">
    <property type="entry name" value="O-ACYLTRANSFERASE (WSD1-LIKE) FAMILY PROTEIN"/>
    <property type="match status" value="1"/>
</dbReference>
<evidence type="ECO:0000256" key="3">
    <source>
        <dbReference type="ARBA" id="ARBA00004771"/>
    </source>
</evidence>
<dbReference type="Gramene" id="RZC72108">
    <property type="protein sequence ID" value="RZC72108"/>
    <property type="gene ID" value="C5167_035282"/>
</dbReference>
<feature type="domain" description="O-acyltransferase WSD1-like N-terminal" evidence="12">
    <location>
        <begin position="108"/>
        <end position="275"/>
    </location>
</feature>
<evidence type="ECO:0000256" key="5">
    <source>
        <dbReference type="ARBA" id="ARBA00022679"/>
    </source>
</evidence>
<comment type="catalytic activity">
    <reaction evidence="10">
        <text>an acyl-CoA + a 1,2-diacyl-sn-glycerol = a triacyl-sn-glycerol + CoA</text>
        <dbReference type="Rhea" id="RHEA:10868"/>
        <dbReference type="ChEBI" id="CHEBI:17815"/>
        <dbReference type="ChEBI" id="CHEBI:57287"/>
        <dbReference type="ChEBI" id="CHEBI:58342"/>
        <dbReference type="ChEBI" id="CHEBI:64615"/>
        <dbReference type="EC" id="2.3.1.20"/>
    </reaction>
</comment>
<comment type="pathway">
    <text evidence="3">Glycerolipid metabolism; triacylglycerol biosynthesis.</text>
</comment>
<keyword evidence="5" id="KW-0808">Transferase</keyword>
<feature type="compositionally biased region" description="Basic and acidic residues" evidence="11">
    <location>
        <begin position="1"/>
        <end position="14"/>
    </location>
</feature>
<reference evidence="14 15" key="1">
    <citation type="journal article" date="2018" name="Science">
        <title>The opium poppy genome and morphinan production.</title>
        <authorList>
            <person name="Guo L."/>
            <person name="Winzer T."/>
            <person name="Yang X."/>
            <person name="Li Y."/>
            <person name="Ning Z."/>
            <person name="He Z."/>
            <person name="Teodor R."/>
            <person name="Lu Y."/>
            <person name="Bowser T.A."/>
            <person name="Graham I.A."/>
            <person name="Ye K."/>
        </authorList>
    </citation>
    <scope>NUCLEOTIDE SEQUENCE [LARGE SCALE GENOMIC DNA]</scope>
    <source>
        <strain evidence="15">cv. HN1</strain>
        <tissue evidence="14">Leaves</tissue>
    </source>
</reference>
<comment type="catalytic activity">
    <reaction evidence="9">
        <text>a long chain fatty alcohol + a fatty acyl-CoA = a long-chain alcohol wax ester + CoA</text>
        <dbReference type="Rhea" id="RHEA:38443"/>
        <dbReference type="ChEBI" id="CHEBI:17135"/>
        <dbReference type="ChEBI" id="CHEBI:57287"/>
        <dbReference type="ChEBI" id="CHEBI:77636"/>
        <dbReference type="ChEBI" id="CHEBI:235323"/>
        <dbReference type="EC" id="2.3.1.75"/>
    </reaction>
</comment>